<dbReference type="CDD" id="cd03801">
    <property type="entry name" value="GT4_PimA-like"/>
    <property type="match status" value="1"/>
</dbReference>
<comment type="caution">
    <text evidence="3">The sequence shown here is derived from an EMBL/GenBank/DDBJ whole genome shotgun (WGS) entry which is preliminary data.</text>
</comment>
<dbReference type="InterPro" id="IPR001296">
    <property type="entry name" value="Glyco_trans_1"/>
</dbReference>
<dbReference type="PANTHER" id="PTHR12526:SF634">
    <property type="entry name" value="BLL3361 PROTEIN"/>
    <property type="match status" value="1"/>
</dbReference>
<proteinExistence type="predicted"/>
<protein>
    <submittedName>
        <fullName evidence="3">Glycosyltransferase involved in cell wall biosynthesis</fullName>
    </submittedName>
</protein>
<dbReference type="GO" id="GO:0016757">
    <property type="term" value="F:glycosyltransferase activity"/>
    <property type="evidence" value="ECO:0007669"/>
    <property type="project" value="InterPro"/>
</dbReference>
<evidence type="ECO:0000313" key="4">
    <source>
        <dbReference type="Proteomes" id="UP000571817"/>
    </source>
</evidence>
<dbReference type="Proteomes" id="UP000571817">
    <property type="component" value="Unassembled WGS sequence"/>
</dbReference>
<evidence type="ECO:0000259" key="2">
    <source>
        <dbReference type="Pfam" id="PF00534"/>
    </source>
</evidence>
<feature type="domain" description="Glycosyl transferase family 1" evidence="2">
    <location>
        <begin position="229"/>
        <end position="330"/>
    </location>
</feature>
<dbReference type="SUPFAM" id="SSF53756">
    <property type="entry name" value="UDP-Glycosyltransferase/glycogen phosphorylase"/>
    <property type="match status" value="1"/>
</dbReference>
<reference evidence="3 4" key="1">
    <citation type="submission" date="2020-07" db="EMBL/GenBank/DDBJ databases">
        <title>Sequencing the genomes of 1000 actinobacteria strains.</title>
        <authorList>
            <person name="Klenk H.-P."/>
        </authorList>
    </citation>
    <scope>NUCLEOTIDE SEQUENCE [LARGE SCALE GENOMIC DNA]</scope>
    <source>
        <strain evidence="3 4">DSM 29531</strain>
    </source>
</reference>
<gene>
    <name evidence="3" type="ORF">HNR15_003316</name>
</gene>
<dbReference type="Gene3D" id="3.40.50.2000">
    <property type="entry name" value="Glycogen Phosphorylase B"/>
    <property type="match status" value="1"/>
</dbReference>
<dbReference type="AlphaFoldDB" id="A0A853DJZ3"/>
<dbReference type="PANTHER" id="PTHR12526">
    <property type="entry name" value="GLYCOSYLTRANSFERASE"/>
    <property type="match status" value="1"/>
</dbReference>
<name>A0A853DJZ3_9MICO</name>
<dbReference type="EMBL" id="JACCFW010000001">
    <property type="protein sequence ID" value="NYJ76353.1"/>
    <property type="molecule type" value="Genomic_DNA"/>
</dbReference>
<keyword evidence="1 3" id="KW-0808">Transferase</keyword>
<sequence length="358" mass="39154">MARRALLLSGADLARWRREHAAGDRPAALPYGADALEQNGLRVDGVQLSDRRVATKARDVVEHRLGIPVARTVKGAVKVARAELVIASLEREAIAMSALRRAHVPPYRRAPLVALTCWLADDARGADEATRAQLLARFANVDAFVYWSRNQTPILRELGIAERKLVPVGFCADTDYFTPDPSVPQDIELLAVGQDGGRDYATLFDAVRGTDLVVDIVCPVSYLPPDIPQENVRLHGVVDSRAYAAMLRRAKVVVVPTHERAYPTGQSVALEASATGACVVVTGSTPLREYFTHEQDALLVDVHDPADLRARLRQALGDEALRRRVGAGARANVTGRFTADIMWRDILTALRDRDLLPA</sequence>
<organism evidence="3 4">
    <name type="scientific">Allobranchiibius huperziae</name>
    <dbReference type="NCBI Taxonomy" id="1874116"/>
    <lineage>
        <taxon>Bacteria</taxon>
        <taxon>Bacillati</taxon>
        <taxon>Actinomycetota</taxon>
        <taxon>Actinomycetes</taxon>
        <taxon>Micrococcales</taxon>
        <taxon>Dermacoccaceae</taxon>
        <taxon>Allobranchiibius</taxon>
    </lineage>
</organism>
<keyword evidence="4" id="KW-1185">Reference proteome</keyword>
<dbReference type="Pfam" id="PF00534">
    <property type="entry name" value="Glycos_transf_1"/>
    <property type="match status" value="1"/>
</dbReference>
<dbReference type="RefSeq" id="WP_179483417.1">
    <property type="nucleotide sequence ID" value="NZ_JACCFW010000001.1"/>
</dbReference>
<evidence type="ECO:0000313" key="3">
    <source>
        <dbReference type="EMBL" id="NYJ76353.1"/>
    </source>
</evidence>
<accession>A0A853DJZ3</accession>
<evidence type="ECO:0000256" key="1">
    <source>
        <dbReference type="ARBA" id="ARBA00022679"/>
    </source>
</evidence>